<sequence length="410" mass="47869">MTQVQRVVKFCIPLNTKFSSSFLYVIPTLCTRLDLPHTVHHHKLTFQQTCQFSHLAVKPHFDIWIHWFCKPAKCFDSIKMGRKCKNKLLMNFVHTDRTKLLQNNTDTSMSKCTKHLFQRLPFILDDNMECMPSSSIEKQILDCLHEWQLQKAVNLLKISLKSGVKPDIQVIFRLLQHFSSLGEVNCLLEMNDILKSNNISFGLEFYKCLHMAYCISGKIEESIAMLREMYESASKSENVDVFFYLLTTKIIIHFPHRINIIKSLVDELQKKKLLLPYAQAYLWCSFVQAEKFSKADGMLQEDKDLKKFIPAQVTKLVQLSNELEFDRDKVLLWILQQSYIKPGLKASVFDALIIHKCKQGDWDQALKYLSDAMLQGLKIHKDTLKVFLSKFLCEFSHSQIQQFSNWAKNQ</sequence>
<dbReference type="Proteomes" id="UP001497497">
    <property type="component" value="Unassembled WGS sequence"/>
</dbReference>
<dbReference type="InterPro" id="IPR011990">
    <property type="entry name" value="TPR-like_helical_dom_sf"/>
</dbReference>
<dbReference type="Gene3D" id="1.25.40.10">
    <property type="entry name" value="Tetratricopeptide repeat domain"/>
    <property type="match status" value="1"/>
</dbReference>
<dbReference type="PANTHER" id="PTHR47939:SF5">
    <property type="entry name" value="PENTACOTRIPEPTIDE-REPEAT REGION OF PRORP DOMAIN-CONTAINING PROTEIN"/>
    <property type="match status" value="1"/>
</dbReference>
<evidence type="ECO:0000313" key="1">
    <source>
        <dbReference type="EMBL" id="CAL1544096.1"/>
    </source>
</evidence>
<name>A0AAV2IB87_LYMST</name>
<comment type="caution">
    <text evidence="1">The sequence shown here is derived from an EMBL/GenBank/DDBJ whole genome shotgun (WGS) entry which is preliminary data.</text>
</comment>
<evidence type="ECO:0000313" key="2">
    <source>
        <dbReference type="Proteomes" id="UP001497497"/>
    </source>
</evidence>
<dbReference type="EMBL" id="CAXITT010000596">
    <property type="protein sequence ID" value="CAL1544096.1"/>
    <property type="molecule type" value="Genomic_DNA"/>
</dbReference>
<reference evidence="1 2" key="1">
    <citation type="submission" date="2024-04" db="EMBL/GenBank/DDBJ databases">
        <authorList>
            <consortium name="Genoscope - CEA"/>
            <person name="William W."/>
        </authorList>
    </citation>
    <scope>NUCLEOTIDE SEQUENCE [LARGE SCALE GENOMIC DNA]</scope>
</reference>
<dbReference type="AlphaFoldDB" id="A0AAV2IB87"/>
<keyword evidence="2" id="KW-1185">Reference proteome</keyword>
<proteinExistence type="predicted"/>
<accession>A0AAV2IB87</accession>
<dbReference type="PANTHER" id="PTHR47939">
    <property type="entry name" value="MEMBRANE-ASSOCIATED SALT-INDUCIBLE PROTEIN-LIKE"/>
    <property type="match status" value="1"/>
</dbReference>
<evidence type="ECO:0008006" key="3">
    <source>
        <dbReference type="Google" id="ProtNLM"/>
    </source>
</evidence>
<protein>
    <recommendedName>
        <fullName evidence="3">Pentatricopeptide repeat-containing protein</fullName>
    </recommendedName>
</protein>
<gene>
    <name evidence="1" type="ORF">GSLYS_00017609001</name>
</gene>
<dbReference type="InterPro" id="IPR050667">
    <property type="entry name" value="PPR-containing_protein"/>
</dbReference>
<organism evidence="1 2">
    <name type="scientific">Lymnaea stagnalis</name>
    <name type="common">Great pond snail</name>
    <name type="synonym">Helix stagnalis</name>
    <dbReference type="NCBI Taxonomy" id="6523"/>
    <lineage>
        <taxon>Eukaryota</taxon>
        <taxon>Metazoa</taxon>
        <taxon>Spiralia</taxon>
        <taxon>Lophotrochozoa</taxon>
        <taxon>Mollusca</taxon>
        <taxon>Gastropoda</taxon>
        <taxon>Heterobranchia</taxon>
        <taxon>Euthyneura</taxon>
        <taxon>Panpulmonata</taxon>
        <taxon>Hygrophila</taxon>
        <taxon>Lymnaeoidea</taxon>
        <taxon>Lymnaeidae</taxon>
        <taxon>Lymnaea</taxon>
    </lineage>
</organism>